<organism evidence="3 4">
    <name type="scientific">Stephanodiscus triporus</name>
    <dbReference type="NCBI Taxonomy" id="2934178"/>
    <lineage>
        <taxon>Eukaryota</taxon>
        <taxon>Sar</taxon>
        <taxon>Stramenopiles</taxon>
        <taxon>Ochrophyta</taxon>
        <taxon>Bacillariophyta</taxon>
        <taxon>Coscinodiscophyceae</taxon>
        <taxon>Thalassiosirophycidae</taxon>
        <taxon>Stephanodiscales</taxon>
        <taxon>Stephanodiscaceae</taxon>
        <taxon>Stephanodiscus</taxon>
    </lineage>
</organism>
<keyword evidence="4" id="KW-1185">Reference proteome</keyword>
<dbReference type="Gene3D" id="3.30.70.1380">
    <property type="entry name" value="Transcriptional regulatory protein pf0864 domain like"/>
    <property type="match status" value="1"/>
</dbReference>
<protein>
    <recommendedName>
        <fullName evidence="5">LarC family nickel insertion protein</fullName>
    </recommendedName>
</protein>
<dbReference type="AlphaFoldDB" id="A0ABD3NX83"/>
<reference evidence="3 4" key="1">
    <citation type="submission" date="2024-10" db="EMBL/GenBank/DDBJ databases">
        <title>Updated reference genomes for cyclostephanoid diatoms.</title>
        <authorList>
            <person name="Roberts W.R."/>
            <person name="Alverson A.J."/>
        </authorList>
    </citation>
    <scope>NUCLEOTIDE SEQUENCE [LARGE SCALE GENOMIC DNA]</scope>
    <source>
        <strain evidence="3 4">AJA276-08</strain>
    </source>
</reference>
<dbReference type="HAMAP" id="MF_01074">
    <property type="entry name" value="LarC"/>
    <property type="match status" value="1"/>
</dbReference>
<feature type="compositionally biased region" description="Basic and acidic residues" evidence="2">
    <location>
        <begin position="169"/>
        <end position="192"/>
    </location>
</feature>
<proteinExistence type="inferred from homology"/>
<dbReference type="InterPro" id="IPR002822">
    <property type="entry name" value="Ni_insertion"/>
</dbReference>
<accession>A0ABD3NX83</accession>
<evidence type="ECO:0000256" key="1">
    <source>
        <dbReference type="ARBA" id="ARBA00022596"/>
    </source>
</evidence>
<sequence>MASILVRKNAMHAHFDCFSGAAGDMMLAACLDAADSLAYPLQQLGQSPTADGGQTGTNSDELLSRLVNDLEGGLPELKGEFDLTAKRVWRGMGRIAAMKVNVRSVYNHEAAPVPGAPKVHNTQPHEHGHHHHEHEHSSAVAKGSKEDPQDSGDEHNHSHDHSHHHGHSRSHDHSHNHSHDHSHSRAHSHDHQSSGGKLRNLPQITKMLQSAPSRHIPSRVASLAIEAFTALAHAEMRTHGADSIDQVHFHEVGAVDSIVDTVGTLLALYYLGVNLGDDDDDAAAAVTCSPLPLGEGTVWTDHGLLPVPAFAAMRLMIGMPTCPGPKGVTGELVTPTAVALLRVLAGVSSGCDGKDHEPYWQPTGMPGRPPSMIPRAVGIGAGSKDFERHPNVLRLILGDITQQTQCGSDAFDVAGVTGEGSESYADVKKVSKTLEVLKSKPNERAITIDNEPIPQLWDMHTLTHMQANIDDATPELLAHAVNLLLDNGAIDVWVHPIVMKKGRSANSLNCICRCDSGSTIDEEKLLGIIFRHTTTLGIRIQRNILRAALKRRFVEIQLPYTDNVRDGKVNVKISSLNNGEIVSMKAEFDQCKLVSEESGVPLKTVSSTAERLAWDLHITP</sequence>
<evidence type="ECO:0000313" key="4">
    <source>
        <dbReference type="Proteomes" id="UP001530315"/>
    </source>
</evidence>
<name>A0ABD3NX83_9STRA</name>
<dbReference type="Gene3D" id="3.10.20.300">
    <property type="entry name" value="mk0293 like domain"/>
    <property type="match status" value="1"/>
</dbReference>
<dbReference type="EMBL" id="JALLAZ020001199">
    <property type="protein sequence ID" value="KAL3778785.1"/>
    <property type="molecule type" value="Genomic_DNA"/>
</dbReference>
<gene>
    <name evidence="3" type="ORF">ACHAW5_006751</name>
</gene>
<dbReference type="Proteomes" id="UP001530315">
    <property type="component" value="Unassembled WGS sequence"/>
</dbReference>
<dbReference type="PANTHER" id="PTHR36566">
    <property type="entry name" value="NICKEL INSERTION PROTEIN-RELATED"/>
    <property type="match status" value="1"/>
</dbReference>
<dbReference type="PANTHER" id="PTHR36566:SF1">
    <property type="entry name" value="PYRIDINIUM-3,5-BISTHIOCARBOXYLIC ACID MONONUCLEOTIDE NICKEL INSERTION PROTEIN"/>
    <property type="match status" value="1"/>
</dbReference>
<evidence type="ECO:0000256" key="2">
    <source>
        <dbReference type="SAM" id="MobiDB-lite"/>
    </source>
</evidence>
<dbReference type="Pfam" id="PF01969">
    <property type="entry name" value="Ni_insertion"/>
    <property type="match status" value="1"/>
</dbReference>
<evidence type="ECO:0008006" key="5">
    <source>
        <dbReference type="Google" id="ProtNLM"/>
    </source>
</evidence>
<keyword evidence="1" id="KW-0533">Nickel</keyword>
<feature type="region of interest" description="Disordered" evidence="2">
    <location>
        <begin position="111"/>
        <end position="198"/>
    </location>
</feature>
<comment type="caution">
    <text evidence="3">The sequence shown here is derived from an EMBL/GenBank/DDBJ whole genome shotgun (WGS) entry which is preliminary data.</text>
</comment>
<evidence type="ECO:0000313" key="3">
    <source>
        <dbReference type="EMBL" id="KAL3778785.1"/>
    </source>
</evidence>
<feature type="compositionally biased region" description="Basic and acidic residues" evidence="2">
    <location>
        <begin position="143"/>
        <end position="159"/>
    </location>
</feature>